<feature type="non-terminal residue" evidence="1">
    <location>
        <position position="230"/>
    </location>
</feature>
<dbReference type="AlphaFoldDB" id="A0A383ERC1"/>
<feature type="non-terminal residue" evidence="1">
    <location>
        <position position="1"/>
    </location>
</feature>
<sequence length="230" mass="24485">AIVSPALNKPLPAWADQILIIEYGSYNDEFIRSAAEAAGHVVTTASSLPSDVSSYDQIWDYGRFFAALSSSDMTKLKTVLENGGTVYLTGERSCCPNRNNSIVSFIQDVGGGDDVAIATSDAGSSSNILQSDFRTPNNITDVQYGSSGYFSNIGNGTTITKTDYSPSQITAVMWNDLSAPYTGKIIVVLDVDIWSSWGIGYADNEEYLENLIALAETSQAPTGSSADLAA</sequence>
<name>A0A383ERC1_9ZZZZ</name>
<proteinExistence type="predicted"/>
<dbReference type="EMBL" id="UINC01227821">
    <property type="protein sequence ID" value="SVE58870.1"/>
    <property type="molecule type" value="Genomic_DNA"/>
</dbReference>
<evidence type="ECO:0000313" key="1">
    <source>
        <dbReference type="EMBL" id="SVE58870.1"/>
    </source>
</evidence>
<organism evidence="1">
    <name type="scientific">marine metagenome</name>
    <dbReference type="NCBI Taxonomy" id="408172"/>
    <lineage>
        <taxon>unclassified sequences</taxon>
        <taxon>metagenomes</taxon>
        <taxon>ecological metagenomes</taxon>
    </lineage>
</organism>
<accession>A0A383ERC1</accession>
<reference evidence="1" key="1">
    <citation type="submission" date="2018-05" db="EMBL/GenBank/DDBJ databases">
        <authorList>
            <person name="Lanie J.A."/>
            <person name="Ng W.-L."/>
            <person name="Kazmierczak K.M."/>
            <person name="Andrzejewski T.M."/>
            <person name="Davidsen T.M."/>
            <person name="Wayne K.J."/>
            <person name="Tettelin H."/>
            <person name="Glass J.I."/>
            <person name="Rusch D."/>
            <person name="Podicherti R."/>
            <person name="Tsui H.-C.T."/>
            <person name="Winkler M.E."/>
        </authorList>
    </citation>
    <scope>NUCLEOTIDE SEQUENCE</scope>
</reference>
<gene>
    <name evidence="1" type="ORF">METZ01_LOCUS511724</name>
</gene>
<evidence type="ECO:0008006" key="2">
    <source>
        <dbReference type="Google" id="ProtNLM"/>
    </source>
</evidence>
<protein>
    <recommendedName>
        <fullName evidence="2">DUF4350 domain-containing protein</fullName>
    </recommendedName>
</protein>